<sequence length="539" mass="57589">MLVRFCVGKPSAVTFDIGVFQMRPPSISRLRNLPLRFCAGLGLIALGACTASDQVEMGPQAFLGVATPGGLELPPQLSVLLDAGFTAPPAKVPPGEEGFTELEGEVIRELAREIVAFSHESRDSGLRMWGRVSGFPAAVATADWVADRYREAGLQHVEVQRYEPDADMWWPDEWEVRLLGNPELEGGSEDVTLHSAVPARGTEIAGGTLTAPVVFVGDVGDFSDVDVTGKIAVQRRKPTSGAASQRTPIREGAAELFDRGAVAVLNYVDQPGNMHVRDFSGCAHCFNIGGADGAFITSVAERAAAEGHADDVRVRLTLDASMRSGLTAQNVVGIVPGDSDEVVVVNAHLDGWYSASGDNADGLAVQIAMARHFAKAENRQPRTLVFVASGGHHSTGLNGPQNFVGMNPELAGEAVLVLNLEHPAQYLVDPGSFEVQRTEQPLGWGITNLAPFLIELTDRGVERYGMRLRPEYSTGVPGDLGRYSPLGVPRVQGIHAAPLYHTTGDVFESISVEGLERAARFHTFFVKGVAAASTEQIQP</sequence>
<dbReference type="PANTHER" id="PTHR10404">
    <property type="entry name" value="N-ACETYLATED-ALPHA-LINKED ACIDIC DIPEPTIDASE"/>
    <property type="match status" value="1"/>
</dbReference>
<name>A0A381U8Y5_9ZZZZ</name>
<dbReference type="InterPro" id="IPR007484">
    <property type="entry name" value="Peptidase_M28"/>
</dbReference>
<protein>
    <recommendedName>
        <fullName evidence="1">Peptidase M28 domain-containing protein</fullName>
    </recommendedName>
</protein>
<dbReference type="Gene3D" id="3.50.30.30">
    <property type="match status" value="1"/>
</dbReference>
<organism evidence="2">
    <name type="scientific">marine metagenome</name>
    <dbReference type="NCBI Taxonomy" id="408172"/>
    <lineage>
        <taxon>unclassified sequences</taxon>
        <taxon>metagenomes</taxon>
        <taxon>ecological metagenomes</taxon>
    </lineage>
</organism>
<dbReference type="Pfam" id="PF04389">
    <property type="entry name" value="Peptidase_M28"/>
    <property type="match status" value="1"/>
</dbReference>
<dbReference type="SUPFAM" id="SSF53187">
    <property type="entry name" value="Zn-dependent exopeptidases"/>
    <property type="match status" value="1"/>
</dbReference>
<gene>
    <name evidence="2" type="ORF">METZ01_LOCUS77540</name>
</gene>
<dbReference type="InterPro" id="IPR046450">
    <property type="entry name" value="PA_dom_sf"/>
</dbReference>
<accession>A0A381U8Y5</accession>
<reference evidence="2" key="1">
    <citation type="submission" date="2018-05" db="EMBL/GenBank/DDBJ databases">
        <authorList>
            <person name="Lanie J.A."/>
            <person name="Ng W.-L."/>
            <person name="Kazmierczak K.M."/>
            <person name="Andrzejewski T.M."/>
            <person name="Davidsen T.M."/>
            <person name="Wayne K.J."/>
            <person name="Tettelin H."/>
            <person name="Glass J.I."/>
            <person name="Rusch D."/>
            <person name="Podicherti R."/>
            <person name="Tsui H.-C.T."/>
            <person name="Winkler M.E."/>
        </authorList>
    </citation>
    <scope>NUCLEOTIDE SEQUENCE</scope>
</reference>
<evidence type="ECO:0000259" key="1">
    <source>
        <dbReference type="Pfam" id="PF04389"/>
    </source>
</evidence>
<dbReference type="SUPFAM" id="SSF52025">
    <property type="entry name" value="PA domain"/>
    <property type="match status" value="1"/>
</dbReference>
<dbReference type="InterPro" id="IPR039373">
    <property type="entry name" value="Peptidase_M28B"/>
</dbReference>
<proteinExistence type="predicted"/>
<feature type="domain" description="Peptidase M28" evidence="1">
    <location>
        <begin position="330"/>
        <end position="520"/>
    </location>
</feature>
<dbReference type="PANTHER" id="PTHR10404:SF46">
    <property type="entry name" value="VACUOLAR PROTEIN SORTING-ASSOCIATED PROTEIN 70"/>
    <property type="match status" value="1"/>
</dbReference>
<evidence type="ECO:0000313" key="2">
    <source>
        <dbReference type="EMBL" id="SVA24686.1"/>
    </source>
</evidence>
<dbReference type="EMBL" id="UINC01005970">
    <property type="protein sequence ID" value="SVA24686.1"/>
    <property type="molecule type" value="Genomic_DNA"/>
</dbReference>
<dbReference type="AlphaFoldDB" id="A0A381U8Y5"/>
<dbReference type="Gene3D" id="3.40.630.10">
    <property type="entry name" value="Zn peptidases"/>
    <property type="match status" value="1"/>
</dbReference>